<protein>
    <submittedName>
        <fullName evidence="9">AzlC family ABC transporter permease</fullName>
    </submittedName>
</protein>
<feature type="transmembrane region" description="Helical" evidence="8">
    <location>
        <begin position="67"/>
        <end position="91"/>
    </location>
</feature>
<dbReference type="GO" id="GO:1903785">
    <property type="term" value="P:L-valine transmembrane transport"/>
    <property type="evidence" value="ECO:0007669"/>
    <property type="project" value="TreeGrafter"/>
</dbReference>
<keyword evidence="6 8" id="KW-1133">Transmembrane helix</keyword>
<gene>
    <name evidence="9" type="ORF">FDO65_03655</name>
</gene>
<feature type="transmembrane region" description="Helical" evidence="8">
    <location>
        <begin position="139"/>
        <end position="164"/>
    </location>
</feature>
<dbReference type="PROSITE" id="PS51318">
    <property type="entry name" value="TAT"/>
    <property type="match status" value="1"/>
</dbReference>
<evidence type="ECO:0000256" key="2">
    <source>
        <dbReference type="ARBA" id="ARBA00010735"/>
    </source>
</evidence>
<comment type="caution">
    <text evidence="9">The sequence shown here is derived from an EMBL/GenBank/DDBJ whole genome shotgun (WGS) entry which is preliminary data.</text>
</comment>
<name>A0A4U6QJW9_9ACTN</name>
<keyword evidence="3" id="KW-0813">Transport</keyword>
<dbReference type="InterPro" id="IPR011606">
    <property type="entry name" value="Brnchd-chn_aa_trnsp_permease"/>
</dbReference>
<evidence type="ECO:0000256" key="6">
    <source>
        <dbReference type="ARBA" id="ARBA00022989"/>
    </source>
</evidence>
<dbReference type="Pfam" id="PF03591">
    <property type="entry name" value="AzlC"/>
    <property type="match status" value="1"/>
</dbReference>
<dbReference type="AlphaFoldDB" id="A0A4U6QJW9"/>
<evidence type="ECO:0000256" key="7">
    <source>
        <dbReference type="ARBA" id="ARBA00023136"/>
    </source>
</evidence>
<keyword evidence="4" id="KW-1003">Cell membrane</keyword>
<feature type="transmembrane region" description="Helical" evidence="8">
    <location>
        <begin position="193"/>
        <end position="226"/>
    </location>
</feature>
<dbReference type="EMBL" id="SZZH01000001">
    <property type="protein sequence ID" value="TKV60780.1"/>
    <property type="molecule type" value="Genomic_DNA"/>
</dbReference>
<evidence type="ECO:0000313" key="9">
    <source>
        <dbReference type="EMBL" id="TKV60780.1"/>
    </source>
</evidence>
<proteinExistence type="inferred from homology"/>
<accession>A0A4U6QJW9</accession>
<dbReference type="InterPro" id="IPR006311">
    <property type="entry name" value="TAT_signal"/>
</dbReference>
<evidence type="ECO:0000256" key="8">
    <source>
        <dbReference type="SAM" id="Phobius"/>
    </source>
</evidence>
<keyword evidence="7 8" id="KW-0472">Membrane</keyword>
<feature type="transmembrane region" description="Helical" evidence="8">
    <location>
        <begin position="25"/>
        <end position="47"/>
    </location>
</feature>
<comment type="similarity">
    <text evidence="2">Belongs to the AzlC family.</text>
</comment>
<sequence length="241" mass="24354">MPESESESVKPPCAVPDRREVLRDAAGVAVATGAYGLSFGAIALATGLDVWQTMALSALMFTGASQFGLVAVVAGGGAPVAGAVTAILLGVRNALYGLRLTEILQAQGPRRLLAAQLVIDESTAMAVARRDPRSARLGFWATGLGVFVLWNLGTLIGALGASWLAEPRVLGLDAAAPAAFLALLAPRLTGGHAWVVAGLAAAVAVLAVPFVPVGVPVLLAAVVGVVAALVRRRGRSADVPA</sequence>
<organism evidence="9 10">
    <name type="scientific">Nakamurella flava</name>
    <dbReference type="NCBI Taxonomy" id="2576308"/>
    <lineage>
        <taxon>Bacteria</taxon>
        <taxon>Bacillati</taxon>
        <taxon>Actinomycetota</taxon>
        <taxon>Actinomycetes</taxon>
        <taxon>Nakamurellales</taxon>
        <taxon>Nakamurellaceae</taxon>
        <taxon>Nakamurella</taxon>
    </lineage>
</organism>
<dbReference type="Proteomes" id="UP000306985">
    <property type="component" value="Unassembled WGS sequence"/>
</dbReference>
<keyword evidence="10" id="KW-1185">Reference proteome</keyword>
<dbReference type="PANTHER" id="PTHR34979">
    <property type="entry name" value="INNER MEMBRANE PROTEIN YGAZ"/>
    <property type="match status" value="1"/>
</dbReference>
<keyword evidence="5 8" id="KW-0812">Transmembrane</keyword>
<dbReference type="OrthoDB" id="5195391at2"/>
<evidence type="ECO:0000313" key="10">
    <source>
        <dbReference type="Proteomes" id="UP000306985"/>
    </source>
</evidence>
<comment type="subcellular location">
    <subcellularLocation>
        <location evidence="1">Cell membrane</location>
        <topology evidence="1">Multi-pass membrane protein</topology>
    </subcellularLocation>
</comment>
<evidence type="ECO:0000256" key="4">
    <source>
        <dbReference type="ARBA" id="ARBA00022475"/>
    </source>
</evidence>
<evidence type="ECO:0000256" key="5">
    <source>
        <dbReference type="ARBA" id="ARBA00022692"/>
    </source>
</evidence>
<dbReference type="GO" id="GO:0005886">
    <property type="term" value="C:plasma membrane"/>
    <property type="evidence" value="ECO:0007669"/>
    <property type="project" value="UniProtKB-SubCell"/>
</dbReference>
<evidence type="ECO:0000256" key="1">
    <source>
        <dbReference type="ARBA" id="ARBA00004651"/>
    </source>
</evidence>
<dbReference type="RefSeq" id="WP_137448083.1">
    <property type="nucleotide sequence ID" value="NZ_SZZH01000001.1"/>
</dbReference>
<evidence type="ECO:0000256" key="3">
    <source>
        <dbReference type="ARBA" id="ARBA00022448"/>
    </source>
</evidence>
<reference evidence="9 10" key="1">
    <citation type="submission" date="2019-05" db="EMBL/GenBank/DDBJ databases">
        <title>Nakamurella sp. N5BH11, whole genome shotgun sequence.</title>
        <authorList>
            <person name="Tuo L."/>
        </authorList>
    </citation>
    <scope>NUCLEOTIDE SEQUENCE [LARGE SCALE GENOMIC DNA]</scope>
    <source>
        <strain evidence="9 10">N5BH11</strain>
    </source>
</reference>
<dbReference type="PANTHER" id="PTHR34979:SF1">
    <property type="entry name" value="INNER MEMBRANE PROTEIN YGAZ"/>
    <property type="match status" value="1"/>
</dbReference>